<name>A0AAX4PEL5_9CHLO</name>
<gene>
    <name evidence="2" type="ORF">HKI87_10g61500</name>
</gene>
<feature type="region of interest" description="Disordered" evidence="1">
    <location>
        <begin position="1"/>
        <end position="25"/>
    </location>
</feature>
<sequence length="427" mass="48721">MVAGAAGEPSAKSAKVDEAKEEEDPLVRRKEEVVVAAWEARSREDARAERVARRELLTLCADFEAKNEKLLGRLLPELWHKIVDENVQQNDVVALAMTCRFFRDTTKVLGKKIETNLGEKHFVDLRERGKVASHSLGWFQWVCDTFEIRPFFWYPEGRVEGAVYEGDLVNYAAFQGSVEILRWLMEENYSESNEETGEWAGWGGSIEVLEYLRGYEFDEWACSGAARGGCLEALKFLRGLDPPCPWDWGTCACAARGGHLDVLKFLRSQDPPCPWNEETCARAAEGGHLDVLKWLRDQDPPCPWDAWTCANAAGRGHLDVLKWARSEHPPCPWNEKTCALAAGEGQLDILKWSRDQDPPCPWGEKTCRWAAREGQLEILKWLRAQKPPCLWCRRWCSDEALRSGHQHVVDWIDQREDESDVEYNDGD</sequence>
<protein>
    <submittedName>
        <fullName evidence="2">Ankyrin repeat protein</fullName>
    </submittedName>
</protein>
<dbReference type="Proteomes" id="UP001472866">
    <property type="component" value="Chromosome 10"/>
</dbReference>
<organism evidence="2 3">
    <name type="scientific">Chloropicon roscoffensis</name>
    <dbReference type="NCBI Taxonomy" id="1461544"/>
    <lineage>
        <taxon>Eukaryota</taxon>
        <taxon>Viridiplantae</taxon>
        <taxon>Chlorophyta</taxon>
        <taxon>Chloropicophyceae</taxon>
        <taxon>Chloropicales</taxon>
        <taxon>Chloropicaceae</taxon>
        <taxon>Chloropicon</taxon>
    </lineage>
</organism>
<evidence type="ECO:0000256" key="1">
    <source>
        <dbReference type="SAM" id="MobiDB-lite"/>
    </source>
</evidence>
<dbReference type="Gene3D" id="1.25.40.20">
    <property type="entry name" value="Ankyrin repeat-containing domain"/>
    <property type="match status" value="1"/>
</dbReference>
<reference evidence="2 3" key="1">
    <citation type="submission" date="2024-03" db="EMBL/GenBank/DDBJ databases">
        <title>Complete genome sequence of the green alga Chloropicon roscoffensis RCC1871.</title>
        <authorList>
            <person name="Lemieux C."/>
            <person name="Pombert J.-F."/>
            <person name="Otis C."/>
            <person name="Turmel M."/>
        </authorList>
    </citation>
    <scope>NUCLEOTIDE SEQUENCE [LARGE SCALE GENOMIC DNA]</scope>
    <source>
        <strain evidence="2 3">RCC1871</strain>
    </source>
</reference>
<dbReference type="PANTHER" id="PTHR46586">
    <property type="entry name" value="ANKYRIN REPEAT-CONTAINING PROTEIN"/>
    <property type="match status" value="1"/>
</dbReference>
<proteinExistence type="predicted"/>
<dbReference type="InterPro" id="IPR052050">
    <property type="entry name" value="SecEffector_AnkRepeat"/>
</dbReference>
<evidence type="ECO:0000313" key="2">
    <source>
        <dbReference type="EMBL" id="WZN64593.1"/>
    </source>
</evidence>
<dbReference type="SUPFAM" id="SSF48403">
    <property type="entry name" value="Ankyrin repeat"/>
    <property type="match status" value="1"/>
</dbReference>
<dbReference type="EMBL" id="CP151510">
    <property type="protein sequence ID" value="WZN64593.1"/>
    <property type="molecule type" value="Genomic_DNA"/>
</dbReference>
<keyword evidence="3" id="KW-1185">Reference proteome</keyword>
<evidence type="ECO:0000313" key="3">
    <source>
        <dbReference type="Proteomes" id="UP001472866"/>
    </source>
</evidence>
<dbReference type="PANTHER" id="PTHR46586:SF3">
    <property type="entry name" value="ANKYRIN REPEAT-CONTAINING PROTEIN"/>
    <property type="match status" value="1"/>
</dbReference>
<dbReference type="AlphaFoldDB" id="A0AAX4PEL5"/>
<accession>A0AAX4PEL5</accession>
<dbReference type="InterPro" id="IPR036770">
    <property type="entry name" value="Ankyrin_rpt-contain_sf"/>
</dbReference>